<comment type="caution">
    <text evidence="3">The sequence shown here is derived from an EMBL/GenBank/DDBJ whole genome shotgun (WGS) entry which is preliminary data.</text>
</comment>
<reference evidence="3 4" key="1">
    <citation type="journal article" date="2024" name="Plant Biotechnol. J.">
        <title>Dendrobium thyrsiflorum genome and its molecular insights into genes involved in important horticultural traits.</title>
        <authorList>
            <person name="Chen B."/>
            <person name="Wang J.Y."/>
            <person name="Zheng P.J."/>
            <person name="Li K.L."/>
            <person name="Liang Y.M."/>
            <person name="Chen X.F."/>
            <person name="Zhang C."/>
            <person name="Zhao X."/>
            <person name="He X."/>
            <person name="Zhang G.Q."/>
            <person name="Liu Z.J."/>
            <person name="Xu Q."/>
        </authorList>
    </citation>
    <scope>NUCLEOTIDE SEQUENCE [LARGE SCALE GENOMIC DNA]</scope>
    <source>
        <strain evidence="3">GZMU011</strain>
    </source>
</reference>
<feature type="signal peptide" evidence="2">
    <location>
        <begin position="1"/>
        <end position="23"/>
    </location>
</feature>
<dbReference type="Proteomes" id="UP001552299">
    <property type="component" value="Unassembled WGS sequence"/>
</dbReference>
<accession>A0ABD0VMS0</accession>
<gene>
    <name evidence="3" type="ORF">M5K25_004720</name>
</gene>
<feature type="compositionally biased region" description="Polar residues" evidence="1">
    <location>
        <begin position="44"/>
        <end position="55"/>
    </location>
</feature>
<evidence type="ECO:0000313" key="4">
    <source>
        <dbReference type="Proteomes" id="UP001552299"/>
    </source>
</evidence>
<feature type="chain" id="PRO_5044773208" evidence="2">
    <location>
        <begin position="24"/>
        <end position="87"/>
    </location>
</feature>
<evidence type="ECO:0000256" key="2">
    <source>
        <dbReference type="SAM" id="SignalP"/>
    </source>
</evidence>
<organism evidence="3 4">
    <name type="scientific">Dendrobium thyrsiflorum</name>
    <name type="common">Pinecone-like raceme dendrobium</name>
    <name type="synonym">Orchid</name>
    <dbReference type="NCBI Taxonomy" id="117978"/>
    <lineage>
        <taxon>Eukaryota</taxon>
        <taxon>Viridiplantae</taxon>
        <taxon>Streptophyta</taxon>
        <taxon>Embryophyta</taxon>
        <taxon>Tracheophyta</taxon>
        <taxon>Spermatophyta</taxon>
        <taxon>Magnoliopsida</taxon>
        <taxon>Liliopsida</taxon>
        <taxon>Asparagales</taxon>
        <taxon>Orchidaceae</taxon>
        <taxon>Epidendroideae</taxon>
        <taxon>Malaxideae</taxon>
        <taxon>Dendrobiinae</taxon>
        <taxon>Dendrobium</taxon>
    </lineage>
</organism>
<name>A0ABD0VMS0_DENTH</name>
<evidence type="ECO:0000313" key="3">
    <source>
        <dbReference type="EMBL" id="KAL0923931.1"/>
    </source>
</evidence>
<evidence type="ECO:0000256" key="1">
    <source>
        <dbReference type="SAM" id="MobiDB-lite"/>
    </source>
</evidence>
<keyword evidence="4" id="KW-1185">Reference proteome</keyword>
<dbReference type="AlphaFoldDB" id="A0ABD0VMS0"/>
<feature type="region of interest" description="Disordered" evidence="1">
    <location>
        <begin position="28"/>
        <end position="61"/>
    </location>
</feature>
<proteinExistence type="predicted"/>
<keyword evidence="2" id="KW-0732">Signal</keyword>
<protein>
    <submittedName>
        <fullName evidence="3">Uncharacterized protein</fullName>
    </submittedName>
</protein>
<dbReference type="EMBL" id="JANQDX010000005">
    <property type="protein sequence ID" value="KAL0923931.1"/>
    <property type="molecule type" value="Genomic_DNA"/>
</dbReference>
<sequence>MACRFYLFSLILVVLLFTTNCFAQDDAETTPTTDDSGTPDVNHDSSGTVCSTGPSDANPPSLGDPCSITDPCLKCQDIPPSIPCSCP</sequence>
<feature type="compositionally biased region" description="Low complexity" evidence="1">
    <location>
        <begin position="29"/>
        <end position="40"/>
    </location>
</feature>